<name>A0A1B5FIE3_9BORD</name>
<feature type="non-terminal residue" evidence="2">
    <location>
        <position position="1"/>
    </location>
</feature>
<proteinExistence type="predicted"/>
<reference evidence="2" key="1">
    <citation type="submission" date="2015-06" db="EMBL/GenBank/DDBJ databases">
        <title>Non-Classical Bordetella sp. Isolated from Human.</title>
        <authorList>
            <person name="Loong S.K."/>
            <person name="AbuBakar S."/>
        </authorList>
    </citation>
    <scope>NUCLEOTIDE SEQUENCE</scope>
    <source>
        <strain evidence="2">BH371</strain>
    </source>
</reference>
<dbReference type="AlphaFoldDB" id="A0A1B5FIE3"/>
<feature type="compositionally biased region" description="Polar residues" evidence="1">
    <location>
        <begin position="51"/>
        <end position="62"/>
    </location>
</feature>
<evidence type="ECO:0000256" key="1">
    <source>
        <dbReference type="SAM" id="MobiDB-lite"/>
    </source>
</evidence>
<sequence>SRKAVNCWTKSPSKLAPSIWKPSSPSATPTRSVPKPTTRSCPSAAPLRSRPTWSARVSTRTVSTRKARASCSPSRPTRPPKA</sequence>
<protein>
    <submittedName>
        <fullName evidence="2">Outer membrane protein A</fullName>
    </submittedName>
</protein>
<gene>
    <name evidence="2" type="primary">ompA</name>
</gene>
<feature type="region of interest" description="Disordered" evidence="1">
    <location>
        <begin position="1"/>
        <end position="82"/>
    </location>
</feature>
<feature type="compositionally biased region" description="Polar residues" evidence="1">
    <location>
        <begin position="21"/>
        <end position="41"/>
    </location>
</feature>
<dbReference type="EMBL" id="LN868268">
    <property type="protein sequence ID" value="CRX76987.1"/>
    <property type="molecule type" value="Genomic_DNA"/>
</dbReference>
<accession>A0A1B5FIE3</accession>
<evidence type="ECO:0000313" key="2">
    <source>
        <dbReference type="EMBL" id="CRX76987.1"/>
    </source>
</evidence>
<feature type="non-terminal residue" evidence="2">
    <location>
        <position position="82"/>
    </location>
</feature>
<organism evidence="2">
    <name type="scientific">Bordetella sp. BH371</name>
    <dbReference type="NCBI Taxonomy" id="1678398"/>
    <lineage>
        <taxon>Bacteria</taxon>
        <taxon>Pseudomonadati</taxon>
        <taxon>Pseudomonadota</taxon>
        <taxon>Betaproteobacteria</taxon>
        <taxon>Burkholderiales</taxon>
        <taxon>Alcaligenaceae</taxon>
        <taxon>Bordetella</taxon>
    </lineage>
</organism>